<feature type="transmembrane region" description="Helical" evidence="6">
    <location>
        <begin position="204"/>
        <end position="225"/>
    </location>
</feature>
<evidence type="ECO:0000256" key="1">
    <source>
        <dbReference type="ARBA" id="ARBA00004141"/>
    </source>
</evidence>
<evidence type="ECO:0000256" key="2">
    <source>
        <dbReference type="ARBA" id="ARBA00022448"/>
    </source>
</evidence>
<dbReference type="PANTHER" id="PTHR23505">
    <property type="entry name" value="SPINSTER"/>
    <property type="match status" value="1"/>
</dbReference>
<feature type="transmembrane region" description="Helical" evidence="6">
    <location>
        <begin position="301"/>
        <end position="323"/>
    </location>
</feature>
<evidence type="ECO:0000256" key="5">
    <source>
        <dbReference type="ARBA" id="ARBA00023136"/>
    </source>
</evidence>
<feature type="transmembrane region" description="Helical" evidence="6">
    <location>
        <begin position="430"/>
        <end position="449"/>
    </location>
</feature>
<feature type="transmembrane region" description="Helical" evidence="6">
    <location>
        <begin position="86"/>
        <end position="106"/>
    </location>
</feature>
<dbReference type="Proteomes" id="UP001209412">
    <property type="component" value="Unassembled WGS sequence"/>
</dbReference>
<dbReference type="Pfam" id="PF07690">
    <property type="entry name" value="MFS_1"/>
    <property type="match status" value="1"/>
</dbReference>
<reference evidence="8 9" key="1">
    <citation type="submission" date="2022-11" db="EMBL/GenBank/DDBJ databases">
        <title>PHB producers.</title>
        <authorList>
            <person name="Besaury L."/>
        </authorList>
    </citation>
    <scope>NUCLEOTIDE SEQUENCE [LARGE SCALE GENOMIC DNA]</scope>
    <source>
        <strain evidence="8 9">SEWS6</strain>
    </source>
</reference>
<comment type="subcellular location">
    <subcellularLocation>
        <location evidence="1">Membrane</location>
        <topology evidence="1">Multi-pass membrane protein</topology>
    </subcellularLocation>
</comment>
<proteinExistence type="predicted"/>
<feature type="transmembrane region" description="Helical" evidence="6">
    <location>
        <begin position="118"/>
        <end position="137"/>
    </location>
</feature>
<feature type="domain" description="Major facilitator superfamily (MFS) profile" evidence="7">
    <location>
        <begin position="51"/>
        <end position="454"/>
    </location>
</feature>
<keyword evidence="4 6" id="KW-1133">Transmembrane helix</keyword>
<sequence>MLHTGQTISSGTIQYEFSESSEETELNLYTSNVVPAESAAVANGARAYAWVVFALMFCLLLSDYMSRQALNALFPILKVQWQLTDTKLGSISGVVPLAVGVLTLPFSIIADRWGRVKSIALMAVLWSVATLGCAIASSYHEMFVARIFVGVGEAAYGSVGLAMLMSIFPKRLRSTIAGGFTSAAAFGSVLGVSLSGIVATHFGWRWSMGLMAIFGFVLVIIYFFVVTEKRLARSQPDNASGTPMCGRMKLTPRALFSGLFPSRSVFCAYLGSALQIFIQGTLFVWLPSYLNRYWGMPVSKAAVVAAGLVLVSGMGQLLCGVITDRISRDSSLKRWNMAIGYCLVLGILLAVAFRLPPGNLQLALLAPAVFFLASSFGTCSAIIAGATPPAIHGSAFATLTLFNNILGLAAGPFFTGVVADAVGLQGALRLLPLAAVLPLAVYLIGRWCYIAEARRG</sequence>
<comment type="caution">
    <text evidence="8">The sequence shown here is derived from an EMBL/GenBank/DDBJ whole genome shotgun (WGS) entry which is preliminary data.</text>
</comment>
<dbReference type="Gene3D" id="1.20.1250.20">
    <property type="entry name" value="MFS general substrate transporter like domains"/>
    <property type="match status" value="2"/>
</dbReference>
<evidence type="ECO:0000256" key="4">
    <source>
        <dbReference type="ARBA" id="ARBA00022989"/>
    </source>
</evidence>
<keyword evidence="3 6" id="KW-0812">Transmembrane</keyword>
<feature type="transmembrane region" description="Helical" evidence="6">
    <location>
        <begin position="176"/>
        <end position="198"/>
    </location>
</feature>
<evidence type="ECO:0000313" key="9">
    <source>
        <dbReference type="Proteomes" id="UP001209412"/>
    </source>
</evidence>
<dbReference type="InterPro" id="IPR044770">
    <property type="entry name" value="MFS_spinster-like"/>
</dbReference>
<dbReference type="PANTHER" id="PTHR23505:SF79">
    <property type="entry name" value="PROTEIN SPINSTER"/>
    <property type="match status" value="1"/>
</dbReference>
<feature type="transmembrane region" description="Helical" evidence="6">
    <location>
        <begin position="396"/>
        <end position="418"/>
    </location>
</feature>
<evidence type="ECO:0000259" key="7">
    <source>
        <dbReference type="PROSITE" id="PS50850"/>
    </source>
</evidence>
<evidence type="ECO:0000256" key="6">
    <source>
        <dbReference type="SAM" id="Phobius"/>
    </source>
</evidence>
<dbReference type="InterPro" id="IPR036259">
    <property type="entry name" value="MFS_trans_sf"/>
</dbReference>
<keyword evidence="9" id="KW-1185">Reference proteome</keyword>
<feature type="transmembrane region" description="Helical" evidence="6">
    <location>
        <begin position="143"/>
        <end position="164"/>
    </location>
</feature>
<feature type="transmembrane region" description="Helical" evidence="6">
    <location>
        <begin position="362"/>
        <end position="384"/>
    </location>
</feature>
<dbReference type="InterPro" id="IPR011701">
    <property type="entry name" value="MFS"/>
</dbReference>
<dbReference type="SUPFAM" id="SSF103473">
    <property type="entry name" value="MFS general substrate transporter"/>
    <property type="match status" value="1"/>
</dbReference>
<feature type="transmembrane region" description="Helical" evidence="6">
    <location>
        <begin position="335"/>
        <end position="356"/>
    </location>
</feature>
<accession>A0ABT3UT29</accession>
<evidence type="ECO:0000256" key="3">
    <source>
        <dbReference type="ARBA" id="ARBA00022692"/>
    </source>
</evidence>
<dbReference type="EMBL" id="JAPKHW010000049">
    <property type="protein sequence ID" value="MCX4151087.1"/>
    <property type="molecule type" value="Genomic_DNA"/>
</dbReference>
<keyword evidence="2" id="KW-0813">Transport</keyword>
<dbReference type="InterPro" id="IPR020846">
    <property type="entry name" value="MFS_dom"/>
</dbReference>
<gene>
    <name evidence="8" type="ORF">OSB80_37995</name>
</gene>
<keyword evidence="5 6" id="KW-0472">Membrane</keyword>
<evidence type="ECO:0000313" key="8">
    <source>
        <dbReference type="EMBL" id="MCX4151087.1"/>
    </source>
</evidence>
<feature type="transmembrane region" description="Helical" evidence="6">
    <location>
        <begin position="47"/>
        <end position="66"/>
    </location>
</feature>
<name>A0ABT3UT29_9BURK</name>
<feature type="transmembrane region" description="Helical" evidence="6">
    <location>
        <begin position="266"/>
        <end position="286"/>
    </location>
</feature>
<organism evidence="8 9">
    <name type="scientific">Paraburkholderia madseniana</name>
    <dbReference type="NCBI Taxonomy" id="2599607"/>
    <lineage>
        <taxon>Bacteria</taxon>
        <taxon>Pseudomonadati</taxon>
        <taxon>Pseudomonadota</taxon>
        <taxon>Betaproteobacteria</taxon>
        <taxon>Burkholderiales</taxon>
        <taxon>Burkholderiaceae</taxon>
        <taxon>Paraburkholderia</taxon>
    </lineage>
</organism>
<dbReference type="PROSITE" id="PS50850">
    <property type="entry name" value="MFS"/>
    <property type="match status" value="1"/>
</dbReference>
<protein>
    <submittedName>
        <fullName evidence="8">MFS transporter</fullName>
    </submittedName>
</protein>